<sequence length="23" mass="2866">MNIYLYRNDQHIGPYPVENIREM</sequence>
<organism evidence="1">
    <name type="scientific">marine metagenome</name>
    <dbReference type="NCBI Taxonomy" id="408172"/>
    <lineage>
        <taxon>unclassified sequences</taxon>
        <taxon>metagenomes</taxon>
        <taxon>ecological metagenomes</taxon>
    </lineage>
</organism>
<feature type="non-terminal residue" evidence="1">
    <location>
        <position position="23"/>
    </location>
</feature>
<accession>A0A383AEG0</accession>
<gene>
    <name evidence="1" type="ORF">METZ01_LOCUS458844</name>
</gene>
<proteinExistence type="predicted"/>
<protein>
    <submittedName>
        <fullName evidence="1">Uncharacterized protein</fullName>
    </submittedName>
</protein>
<dbReference type="EMBL" id="UINC01191373">
    <property type="protein sequence ID" value="SVE05990.1"/>
    <property type="molecule type" value="Genomic_DNA"/>
</dbReference>
<dbReference type="AlphaFoldDB" id="A0A383AEG0"/>
<name>A0A383AEG0_9ZZZZ</name>
<evidence type="ECO:0000313" key="1">
    <source>
        <dbReference type="EMBL" id="SVE05990.1"/>
    </source>
</evidence>
<reference evidence="1" key="1">
    <citation type="submission" date="2018-05" db="EMBL/GenBank/DDBJ databases">
        <authorList>
            <person name="Lanie J.A."/>
            <person name="Ng W.-L."/>
            <person name="Kazmierczak K.M."/>
            <person name="Andrzejewski T.M."/>
            <person name="Davidsen T.M."/>
            <person name="Wayne K.J."/>
            <person name="Tettelin H."/>
            <person name="Glass J.I."/>
            <person name="Rusch D."/>
            <person name="Podicherti R."/>
            <person name="Tsui H.-C.T."/>
            <person name="Winkler M.E."/>
        </authorList>
    </citation>
    <scope>NUCLEOTIDE SEQUENCE</scope>
</reference>